<comment type="caution">
    <text evidence="1">The sequence shown here is derived from an EMBL/GenBank/DDBJ whole genome shotgun (WGS) entry which is preliminary data.</text>
</comment>
<dbReference type="AlphaFoldDB" id="A0A1F7IFD9"/>
<evidence type="ECO:0000313" key="1">
    <source>
        <dbReference type="EMBL" id="OGK42050.1"/>
    </source>
</evidence>
<accession>A0A1F7IFD9</accession>
<reference evidence="1 2" key="1">
    <citation type="journal article" date="2016" name="Nat. Commun.">
        <title>Thousands of microbial genomes shed light on interconnected biogeochemical processes in an aquifer system.</title>
        <authorList>
            <person name="Anantharaman K."/>
            <person name="Brown C.T."/>
            <person name="Hug L.A."/>
            <person name="Sharon I."/>
            <person name="Castelle C.J."/>
            <person name="Probst A.J."/>
            <person name="Thomas B.C."/>
            <person name="Singh A."/>
            <person name="Wilkins M.J."/>
            <person name="Karaoz U."/>
            <person name="Brodie E.L."/>
            <person name="Williams K.H."/>
            <person name="Hubbard S.S."/>
            <person name="Banfield J.F."/>
        </authorList>
    </citation>
    <scope>NUCLEOTIDE SEQUENCE [LARGE SCALE GENOMIC DNA]</scope>
</reference>
<proteinExistence type="predicted"/>
<gene>
    <name evidence="1" type="ORF">A3A74_00205</name>
</gene>
<protein>
    <submittedName>
        <fullName evidence="1">Uncharacterized protein</fullName>
    </submittedName>
</protein>
<dbReference type="Proteomes" id="UP000179270">
    <property type="component" value="Unassembled WGS sequence"/>
</dbReference>
<dbReference type="EMBL" id="MGAF01000012">
    <property type="protein sequence ID" value="OGK42050.1"/>
    <property type="molecule type" value="Genomic_DNA"/>
</dbReference>
<dbReference type="STRING" id="1802055.A3A74_00205"/>
<organism evidence="1 2">
    <name type="scientific">Candidatus Roizmanbacteria bacterium RIFCSPLOWO2_01_FULL_35_13</name>
    <dbReference type="NCBI Taxonomy" id="1802055"/>
    <lineage>
        <taxon>Bacteria</taxon>
        <taxon>Candidatus Roizmaniibacteriota</taxon>
    </lineage>
</organism>
<sequence>MTNLSLPQHILHFCNDHRYIFLIDLALNEKRYCPVDGKRMNSKKVSSKYLEGWKSMSEYLAKENSYPSHIDWEYAILTNAKFNILTGESVNTQKGIEQK</sequence>
<evidence type="ECO:0000313" key="2">
    <source>
        <dbReference type="Proteomes" id="UP000179270"/>
    </source>
</evidence>
<name>A0A1F7IFD9_9BACT</name>